<name>A0ABN7ATX7_9HEMI</name>
<feature type="compositionally biased region" description="Acidic residues" evidence="1">
    <location>
        <begin position="181"/>
        <end position="191"/>
    </location>
</feature>
<evidence type="ECO:0000313" key="3">
    <source>
        <dbReference type="EMBL" id="BES94380.1"/>
    </source>
</evidence>
<dbReference type="InterPro" id="IPR000467">
    <property type="entry name" value="G_patch_dom"/>
</dbReference>
<sequence>MAMLAEKKTKPSWVLNPRQSDWSKDQNKLGQKMLEKMGWSAGKGLGAKEQGPVDAIRVPYKGDSRGLGAAREKEQAIWLQQQQSFSSLLQELNGDDAQPVEVTSLEEKSKTAKKRVHYQKFTRGKDISRYSKKDLSCIVGPVDTVFKVNSTNEREPVQSESNQVDVTEEGKSQPKQLEVDQIVEEPTQDEEVDRKLRKRSKKKLPADDDRSSEDIVGCSSDKVDEAKKKKSKDKKNREPELPKSRVKSKKRDTNEKNEVTNAESVESSTKERTKRNCTTKEEEPIKKEAAKKKVKNSVSSKDSKEIASCNEEKIKGLKKKRKEKKSRAVKEDDEEIGKSKKEKTEKQDKHEKPRESSVNTPTQDENLSEDDDTSSSLNSALKYLKRKPRDGETIKVPKRFFDNHILNESEETDEDEDRTGIPGKKKKTK</sequence>
<feature type="compositionally biased region" description="Basic and acidic residues" evidence="1">
    <location>
        <begin position="278"/>
        <end position="288"/>
    </location>
</feature>
<feature type="compositionally biased region" description="Polar residues" evidence="1">
    <location>
        <begin position="356"/>
        <end position="365"/>
    </location>
</feature>
<gene>
    <name evidence="3" type="ORF">NTJ_07188</name>
</gene>
<feature type="compositionally biased region" description="Basic and acidic residues" evidence="1">
    <location>
        <begin position="326"/>
        <end position="355"/>
    </location>
</feature>
<evidence type="ECO:0000313" key="4">
    <source>
        <dbReference type="Proteomes" id="UP001307889"/>
    </source>
</evidence>
<feature type="region of interest" description="Disordered" evidence="1">
    <location>
        <begin position="1"/>
        <end position="27"/>
    </location>
</feature>
<protein>
    <submittedName>
        <fullName evidence="3">G-patch domain</fullName>
    </submittedName>
</protein>
<reference evidence="3 4" key="1">
    <citation type="submission" date="2023-09" db="EMBL/GenBank/DDBJ databases">
        <title>Nesidiocoris tenuis whole genome shotgun sequence.</title>
        <authorList>
            <person name="Shibata T."/>
            <person name="Shimoda M."/>
            <person name="Kobayashi T."/>
            <person name="Uehara T."/>
        </authorList>
    </citation>
    <scope>NUCLEOTIDE SEQUENCE [LARGE SCALE GENOMIC DNA]</scope>
    <source>
        <strain evidence="3 4">Japan</strain>
    </source>
</reference>
<dbReference type="PANTHER" id="PTHR23149:SF27">
    <property type="entry name" value="PIN2_TERF1-INTERACTING TELOMERASE INHIBITOR 1"/>
    <property type="match status" value="1"/>
</dbReference>
<feature type="domain" description="G-patch" evidence="2">
    <location>
        <begin position="26"/>
        <end position="72"/>
    </location>
</feature>
<dbReference type="InterPro" id="IPR050656">
    <property type="entry name" value="PINX1"/>
</dbReference>
<feature type="region of interest" description="Disordered" evidence="1">
    <location>
        <begin position="149"/>
        <end position="429"/>
    </location>
</feature>
<keyword evidence="4" id="KW-1185">Reference proteome</keyword>
<organism evidence="3 4">
    <name type="scientific">Nesidiocoris tenuis</name>
    <dbReference type="NCBI Taxonomy" id="355587"/>
    <lineage>
        <taxon>Eukaryota</taxon>
        <taxon>Metazoa</taxon>
        <taxon>Ecdysozoa</taxon>
        <taxon>Arthropoda</taxon>
        <taxon>Hexapoda</taxon>
        <taxon>Insecta</taxon>
        <taxon>Pterygota</taxon>
        <taxon>Neoptera</taxon>
        <taxon>Paraneoptera</taxon>
        <taxon>Hemiptera</taxon>
        <taxon>Heteroptera</taxon>
        <taxon>Panheteroptera</taxon>
        <taxon>Cimicomorpha</taxon>
        <taxon>Miridae</taxon>
        <taxon>Dicyphina</taxon>
        <taxon>Nesidiocoris</taxon>
    </lineage>
</organism>
<dbReference type="EMBL" id="AP028913">
    <property type="protein sequence ID" value="BES94380.1"/>
    <property type="molecule type" value="Genomic_DNA"/>
</dbReference>
<dbReference type="Pfam" id="PF01585">
    <property type="entry name" value="G-patch"/>
    <property type="match status" value="1"/>
</dbReference>
<feature type="compositionally biased region" description="Basic and acidic residues" evidence="1">
    <location>
        <begin position="389"/>
        <end position="407"/>
    </location>
</feature>
<evidence type="ECO:0000259" key="2">
    <source>
        <dbReference type="PROSITE" id="PS50174"/>
    </source>
</evidence>
<dbReference type="SMART" id="SM00443">
    <property type="entry name" value="G_patch"/>
    <property type="match status" value="1"/>
</dbReference>
<evidence type="ECO:0000256" key="1">
    <source>
        <dbReference type="SAM" id="MobiDB-lite"/>
    </source>
</evidence>
<accession>A0ABN7ATX7</accession>
<feature type="compositionally biased region" description="Basic and acidic residues" evidence="1">
    <location>
        <begin position="301"/>
        <end position="315"/>
    </location>
</feature>
<dbReference type="PROSITE" id="PS50174">
    <property type="entry name" value="G_PATCH"/>
    <property type="match status" value="1"/>
</dbReference>
<proteinExistence type="predicted"/>
<feature type="compositionally biased region" description="Basic and acidic residues" evidence="1">
    <location>
        <begin position="204"/>
        <end position="213"/>
    </location>
</feature>
<feature type="compositionally biased region" description="Acidic residues" evidence="1">
    <location>
        <begin position="408"/>
        <end position="417"/>
    </location>
</feature>
<feature type="compositionally biased region" description="Basic residues" evidence="1">
    <location>
        <begin position="316"/>
        <end position="325"/>
    </location>
</feature>
<dbReference type="Proteomes" id="UP001307889">
    <property type="component" value="Chromosome 5"/>
</dbReference>
<dbReference type="PANTHER" id="PTHR23149">
    <property type="entry name" value="G PATCH DOMAIN CONTAINING PROTEIN"/>
    <property type="match status" value="1"/>
</dbReference>